<keyword evidence="12" id="KW-1185">Reference proteome</keyword>
<dbReference type="InterPro" id="IPR025857">
    <property type="entry name" value="MacB_PCD"/>
</dbReference>
<keyword evidence="4 8" id="KW-1133">Transmembrane helix</keyword>
<feature type="region of interest" description="Disordered" evidence="7">
    <location>
        <begin position="58"/>
        <end position="78"/>
    </location>
</feature>
<evidence type="ECO:0000256" key="1">
    <source>
        <dbReference type="ARBA" id="ARBA00004651"/>
    </source>
</evidence>
<dbReference type="Pfam" id="PF12704">
    <property type="entry name" value="MacB_PCD"/>
    <property type="match status" value="1"/>
</dbReference>
<dbReference type="InterPro" id="IPR003838">
    <property type="entry name" value="ABC3_permease_C"/>
</dbReference>
<evidence type="ECO:0000259" key="9">
    <source>
        <dbReference type="Pfam" id="PF02687"/>
    </source>
</evidence>
<feature type="transmembrane region" description="Helical" evidence="8">
    <location>
        <begin position="733"/>
        <end position="758"/>
    </location>
</feature>
<feature type="domain" description="ABC3 transporter permease C-terminal" evidence="9">
    <location>
        <begin position="275"/>
        <end position="395"/>
    </location>
</feature>
<feature type="transmembrane region" description="Helical" evidence="8">
    <location>
        <begin position="319"/>
        <end position="343"/>
    </location>
</feature>
<dbReference type="RefSeq" id="WP_187749196.1">
    <property type="nucleotide sequence ID" value="NZ_CP060828.1"/>
</dbReference>
<dbReference type="GO" id="GO:0005886">
    <property type="term" value="C:plasma membrane"/>
    <property type="evidence" value="ECO:0007669"/>
    <property type="project" value="UniProtKB-SubCell"/>
</dbReference>
<evidence type="ECO:0000256" key="8">
    <source>
        <dbReference type="SAM" id="Phobius"/>
    </source>
</evidence>
<evidence type="ECO:0000313" key="11">
    <source>
        <dbReference type="EMBL" id="QNP72239.1"/>
    </source>
</evidence>
<feature type="transmembrane region" description="Helical" evidence="8">
    <location>
        <begin position="443"/>
        <end position="476"/>
    </location>
</feature>
<evidence type="ECO:0000256" key="7">
    <source>
        <dbReference type="SAM" id="MobiDB-lite"/>
    </source>
</evidence>
<dbReference type="GO" id="GO:0022857">
    <property type="term" value="F:transmembrane transporter activity"/>
    <property type="evidence" value="ECO:0007669"/>
    <property type="project" value="TreeGrafter"/>
</dbReference>
<feature type="domain" description="MacB-like periplasmic core" evidence="10">
    <location>
        <begin position="19"/>
        <end position="238"/>
    </location>
</feature>
<evidence type="ECO:0000256" key="5">
    <source>
        <dbReference type="ARBA" id="ARBA00023136"/>
    </source>
</evidence>
<dbReference type="PANTHER" id="PTHR30572">
    <property type="entry name" value="MEMBRANE COMPONENT OF TRANSPORTER-RELATED"/>
    <property type="match status" value="1"/>
</dbReference>
<feature type="domain" description="ABC3 transporter permease C-terminal" evidence="9">
    <location>
        <begin position="737"/>
        <end position="852"/>
    </location>
</feature>
<evidence type="ECO:0000256" key="6">
    <source>
        <dbReference type="ARBA" id="ARBA00038076"/>
    </source>
</evidence>
<accession>A0A7H0IHH3</accession>
<evidence type="ECO:0000256" key="3">
    <source>
        <dbReference type="ARBA" id="ARBA00022692"/>
    </source>
</evidence>
<feature type="transmembrane region" description="Helical" evidence="8">
    <location>
        <begin position="825"/>
        <end position="846"/>
    </location>
</feature>
<keyword evidence="3 8" id="KW-0812">Transmembrane</keyword>
<protein>
    <submittedName>
        <fullName evidence="11">ABC transporter permease</fullName>
    </submittedName>
</protein>
<feature type="transmembrane region" description="Helical" evidence="8">
    <location>
        <begin position="363"/>
        <end position="385"/>
    </location>
</feature>
<dbReference type="PANTHER" id="PTHR30572:SF4">
    <property type="entry name" value="ABC TRANSPORTER PERMEASE YTRF"/>
    <property type="match status" value="1"/>
</dbReference>
<name>A0A7H0IHH3_9ACTN</name>
<dbReference type="InterPro" id="IPR050250">
    <property type="entry name" value="Macrolide_Exporter_MacB"/>
</dbReference>
<evidence type="ECO:0000256" key="4">
    <source>
        <dbReference type="ARBA" id="ARBA00022989"/>
    </source>
</evidence>
<evidence type="ECO:0000313" key="12">
    <source>
        <dbReference type="Proteomes" id="UP000516052"/>
    </source>
</evidence>
<reference evidence="11 12" key="1">
    <citation type="submission" date="2020-08" db="EMBL/GenBank/DDBJ databases">
        <title>A novel species.</title>
        <authorList>
            <person name="Gao J."/>
        </authorList>
    </citation>
    <scope>NUCLEOTIDE SEQUENCE [LARGE SCALE GENOMIC DNA]</scope>
    <source>
        <strain evidence="11 12">CRXT-G-22</strain>
    </source>
</reference>
<feature type="transmembrane region" description="Helical" evidence="8">
    <location>
        <begin position="785"/>
        <end position="805"/>
    </location>
</feature>
<keyword evidence="2" id="KW-1003">Cell membrane</keyword>
<dbReference type="Pfam" id="PF02687">
    <property type="entry name" value="FtsX"/>
    <property type="match status" value="2"/>
</dbReference>
<evidence type="ECO:0000256" key="2">
    <source>
        <dbReference type="ARBA" id="ARBA00022475"/>
    </source>
</evidence>
<feature type="transmembrane region" description="Helical" evidence="8">
    <location>
        <begin position="270"/>
        <end position="296"/>
    </location>
</feature>
<dbReference type="AlphaFoldDB" id="A0A7H0IHH3"/>
<feature type="transmembrane region" description="Helical" evidence="8">
    <location>
        <begin position="497"/>
        <end position="517"/>
    </location>
</feature>
<comment type="similarity">
    <text evidence="6">Belongs to the ABC-4 integral membrane protein family.</text>
</comment>
<dbReference type="KEGG" id="sroi:IAG44_24370"/>
<organism evidence="11 12">
    <name type="scientific">Streptomyces roseirectus</name>
    <dbReference type="NCBI Taxonomy" id="2768066"/>
    <lineage>
        <taxon>Bacteria</taxon>
        <taxon>Bacillati</taxon>
        <taxon>Actinomycetota</taxon>
        <taxon>Actinomycetes</taxon>
        <taxon>Kitasatosporales</taxon>
        <taxon>Streptomycetaceae</taxon>
        <taxon>Streptomyces</taxon>
    </lineage>
</organism>
<gene>
    <name evidence="11" type="ORF">IAG44_24370</name>
</gene>
<dbReference type="EMBL" id="CP060828">
    <property type="protein sequence ID" value="QNP72239.1"/>
    <property type="molecule type" value="Genomic_DNA"/>
</dbReference>
<dbReference type="Proteomes" id="UP000516052">
    <property type="component" value="Chromosome"/>
</dbReference>
<feature type="transmembrane region" description="Helical" evidence="8">
    <location>
        <begin position="412"/>
        <end position="431"/>
    </location>
</feature>
<proteinExistence type="inferred from homology"/>
<comment type="subcellular location">
    <subcellularLocation>
        <location evidence="1">Cell membrane</location>
        <topology evidence="1">Multi-pass membrane protein</topology>
    </subcellularLocation>
</comment>
<sequence>MTVMKTSMRNFFAHKGRMALSAIAVLLSVAFVCGTLVFTDTMSTTFDKLFAATSSDVTVSPKDASDTGETQADNGKPPVMRASVLDTVRKAKGVKAAEGAVFSTSVTVVDADKDSLSPNGGGPTIVGNWTANDARTMKVTSGTPPKGPDQVMVDADTVDKHHLKLGDEIAVITAVGTHTAKVSGVAAFEVTNPGAAIFYLDTKTAQQTLVGETGVYTNVNVTAAEGVSDAQLKTDVSAALGAGQFKVQTAKETADANRADVGEFMDVLKYAMLGFAGIAFLVGIFLIINTFSMLVAQRTREIGLMRAIGSSRKQVNRSVLVEAFLLGVVGSVLGVGAGVGIAVGLMKLMSSAGMNLSTDDLTVAWTTPVIGLVLGVVVTVLAAYLPARRAGKVSPMAALRDAGTPADGKAGLVRGAIGLLLTGGGVFALYLAGSADKGGEGALWLGLGIVLSLLGFVVVGPLLAGGVVRVLGVVLLRAFGPVGRMAERNALRNPRRTGATGAALMIGLALVACLSVVSSSMVASATQELDKTVGTDFIVGSDAGQLVIPQAVKAIKETPGIERVTEYKWLEADYTTPDGKTLKNTDITAADPSYATDVRKETVAGDIKDAYRIDSMSVHEDFAKEHRVTLGSKIAVKFKEGSTAHLTVRAITRSDDVIDSGAKYMSIATLAKYVPADKMPLDSMLFATAQKGQQDAVYQALKSSLHDYPQYKVRDQTDYKQALKDQIGQLLNLIYGLLALAIIVAVLGVVNTLALSVVERTREIGLMRAIGLSRRQLRRMIRMESVVIALFGALLGLGLGMGWGATAQQLLALQGLGVLEIPWPTIIGVFIGSAFVGLFAALVPAFRAGRMNVLNAIATD</sequence>
<keyword evidence="5 8" id="KW-0472">Membrane</keyword>
<evidence type="ECO:0000259" key="10">
    <source>
        <dbReference type="Pfam" id="PF12704"/>
    </source>
</evidence>